<protein>
    <submittedName>
        <fullName evidence="1">Uncharacterized protein</fullName>
    </submittedName>
</protein>
<evidence type="ECO:0000313" key="1">
    <source>
        <dbReference type="EMBL" id="KAK1470181.1"/>
    </source>
</evidence>
<sequence length="174" mass="19782">MRGRKITNTTHLPNLVSRPYLHVAHQFHIDPIGALRSELNSAVASDDAFAKTPNQRRTADHIKGEEKSLPKAVIAMLQSLEETEGIRMIKDDPQAGQELQVDSMSFNGLSIDFSFVNIGTAQLLRDIPTHTHTKAYFNNSRTNGSFKNCFRQKYLLMSTRNHTTSRILRLRRNH</sequence>
<accession>A0AAI9Y0Q7</accession>
<dbReference type="EMBL" id="MPDP01000246">
    <property type="protein sequence ID" value="KAK1470181.1"/>
    <property type="molecule type" value="Genomic_DNA"/>
</dbReference>
<dbReference type="Proteomes" id="UP001239213">
    <property type="component" value="Unassembled WGS sequence"/>
</dbReference>
<evidence type="ECO:0000313" key="2">
    <source>
        <dbReference type="Proteomes" id="UP001239213"/>
    </source>
</evidence>
<name>A0AAI9Y0Q7_9PEZI</name>
<dbReference type="AlphaFoldDB" id="A0AAI9Y0Q7"/>
<proteinExistence type="predicted"/>
<comment type="caution">
    <text evidence="1">The sequence shown here is derived from an EMBL/GenBank/DDBJ whole genome shotgun (WGS) entry which is preliminary data.</text>
</comment>
<organism evidence="1 2">
    <name type="scientific">Colletotrichum cuscutae</name>
    <dbReference type="NCBI Taxonomy" id="1209917"/>
    <lineage>
        <taxon>Eukaryota</taxon>
        <taxon>Fungi</taxon>
        <taxon>Dikarya</taxon>
        <taxon>Ascomycota</taxon>
        <taxon>Pezizomycotina</taxon>
        <taxon>Sordariomycetes</taxon>
        <taxon>Hypocreomycetidae</taxon>
        <taxon>Glomerellales</taxon>
        <taxon>Glomerellaceae</taxon>
        <taxon>Colletotrichum</taxon>
        <taxon>Colletotrichum acutatum species complex</taxon>
    </lineage>
</organism>
<keyword evidence="2" id="KW-1185">Reference proteome</keyword>
<gene>
    <name evidence="1" type="ORF">CCUS01_06566</name>
</gene>
<reference evidence="1" key="1">
    <citation type="submission" date="2016-11" db="EMBL/GenBank/DDBJ databases">
        <title>The genome sequence of Colletotrichum cuscutae.</title>
        <authorList>
            <person name="Baroncelli R."/>
        </authorList>
    </citation>
    <scope>NUCLEOTIDE SEQUENCE</scope>
    <source>
        <strain evidence="1">IMI 304802</strain>
    </source>
</reference>